<evidence type="ECO:0008006" key="5">
    <source>
        <dbReference type="Google" id="ProtNLM"/>
    </source>
</evidence>
<evidence type="ECO:0000256" key="1">
    <source>
        <dbReference type="SAM" id="Phobius"/>
    </source>
</evidence>
<accession>A0A941BFA4</accession>
<evidence type="ECO:0000313" key="3">
    <source>
        <dbReference type="EMBL" id="MBQ0851459.1"/>
    </source>
</evidence>
<gene>
    <name evidence="3" type="ORF">J8N05_25155</name>
</gene>
<evidence type="ECO:0000256" key="2">
    <source>
        <dbReference type="SAM" id="SignalP"/>
    </source>
</evidence>
<keyword evidence="1" id="KW-1133">Transmembrane helix</keyword>
<dbReference type="Proteomes" id="UP000677413">
    <property type="component" value="Unassembled WGS sequence"/>
</dbReference>
<keyword evidence="1" id="KW-0472">Membrane</keyword>
<keyword evidence="2" id="KW-0732">Signal</keyword>
<dbReference type="AlphaFoldDB" id="A0A941BFA4"/>
<feature type="transmembrane region" description="Helical" evidence="1">
    <location>
        <begin position="188"/>
        <end position="211"/>
    </location>
</feature>
<protein>
    <recommendedName>
        <fullName evidence="5">DUF3592 domain-containing protein</fullName>
    </recommendedName>
</protein>
<comment type="caution">
    <text evidence="3">The sequence shown here is derived from an EMBL/GenBank/DDBJ whole genome shotgun (WGS) entry which is preliminary data.</text>
</comment>
<proteinExistence type="predicted"/>
<sequence length="331" mass="35542">MCALAAAWLLLISTPAAIGVGHAFKTASRCASDGDASDDCLRTVSARIDHTEVVRGRKTTSYRLYVVEADGTEGRATLGGDPSYRPVASPGADVRVTYWRGQIRYVDLATGRKYSHADPRDDYKVVATPGLAIALYGTGFLWCWFWMALHSRVAKRAHPSDIGLPFLAAVCLALVGALAPWATDDMGAALLLVGGATAVAAAVCAVAAVFLRRRRRGDDTIDVPPTVPTQEEHFPGRILGEVPYAEHGTHLLAGAGLLAATMGHPGVAHRRAVPRTLTPLRVRHPYWSDPSPPQLRSQACVLECEDEGVPVLIVTDRQRMPWVLGALTSRP</sequence>
<reference evidence="3 4" key="1">
    <citation type="submission" date="2021-04" db="EMBL/GenBank/DDBJ databases">
        <authorList>
            <person name="Tang X."/>
            <person name="Zhou X."/>
            <person name="Chen X."/>
            <person name="Cernava T."/>
            <person name="Zhang C."/>
        </authorList>
    </citation>
    <scope>NUCLEOTIDE SEQUENCE [LARGE SCALE GENOMIC DNA]</scope>
    <source>
        <strain evidence="3 4">BH-SS-21</strain>
    </source>
</reference>
<keyword evidence="1" id="KW-0812">Transmembrane</keyword>
<organism evidence="3 4">
    <name type="scientific">Streptomyces liliiviolaceus</name>
    <dbReference type="NCBI Taxonomy" id="2823109"/>
    <lineage>
        <taxon>Bacteria</taxon>
        <taxon>Bacillati</taxon>
        <taxon>Actinomycetota</taxon>
        <taxon>Actinomycetes</taxon>
        <taxon>Kitasatosporales</taxon>
        <taxon>Streptomycetaceae</taxon>
        <taxon>Streptomyces</taxon>
    </lineage>
</organism>
<dbReference type="RefSeq" id="WP_210886259.1">
    <property type="nucleotide sequence ID" value="NZ_JAGPYQ010000001.1"/>
</dbReference>
<evidence type="ECO:0000313" key="4">
    <source>
        <dbReference type="Proteomes" id="UP000677413"/>
    </source>
</evidence>
<name>A0A941BFA4_9ACTN</name>
<keyword evidence="4" id="KW-1185">Reference proteome</keyword>
<feature type="chain" id="PRO_5038520076" description="DUF3592 domain-containing protein" evidence="2">
    <location>
        <begin position="19"/>
        <end position="331"/>
    </location>
</feature>
<feature type="signal peptide" evidence="2">
    <location>
        <begin position="1"/>
        <end position="18"/>
    </location>
</feature>
<feature type="transmembrane region" description="Helical" evidence="1">
    <location>
        <begin position="130"/>
        <end position="150"/>
    </location>
</feature>
<dbReference type="EMBL" id="JAGPYQ010000001">
    <property type="protein sequence ID" value="MBQ0851459.1"/>
    <property type="molecule type" value="Genomic_DNA"/>
</dbReference>
<feature type="transmembrane region" description="Helical" evidence="1">
    <location>
        <begin position="162"/>
        <end position="182"/>
    </location>
</feature>